<dbReference type="PROSITE" id="PS50987">
    <property type="entry name" value="HTH_ARSR_2"/>
    <property type="match status" value="1"/>
</dbReference>
<dbReference type="InterPro" id="IPR016943">
    <property type="entry name" value="UCP030050_HTH"/>
</dbReference>
<dbReference type="PRINTS" id="PR00778">
    <property type="entry name" value="HTHARSR"/>
</dbReference>
<proteinExistence type="predicted"/>
<dbReference type="STRING" id="56779.SAMN05421834_10145"/>
<feature type="domain" description="HTH arsR-type" evidence="4">
    <location>
        <begin position="2"/>
        <end position="102"/>
    </location>
</feature>
<dbReference type="InterPro" id="IPR051011">
    <property type="entry name" value="Metal_resp_trans_reg"/>
</dbReference>
<dbReference type="PANTHER" id="PTHR43132:SF2">
    <property type="entry name" value="ARSENICAL RESISTANCE OPERON REPRESSOR ARSR-RELATED"/>
    <property type="match status" value="1"/>
</dbReference>
<evidence type="ECO:0000256" key="2">
    <source>
        <dbReference type="ARBA" id="ARBA00023125"/>
    </source>
</evidence>
<evidence type="ECO:0000313" key="6">
    <source>
        <dbReference type="Proteomes" id="UP000185669"/>
    </source>
</evidence>
<dbReference type="InterPro" id="IPR036390">
    <property type="entry name" value="WH_DNA-bd_sf"/>
</dbReference>
<dbReference type="RefSeq" id="WP_076543361.1">
    <property type="nucleotide sequence ID" value="NZ_FTNC01000001.1"/>
</dbReference>
<accession>A0A1N6PD20</accession>
<keyword evidence="6" id="KW-1185">Reference proteome</keyword>
<name>A0A1N6PD20_9FIRM</name>
<dbReference type="InterPro" id="IPR011991">
    <property type="entry name" value="ArsR-like_HTH"/>
</dbReference>
<dbReference type="Gene3D" id="1.10.10.10">
    <property type="entry name" value="Winged helix-like DNA-binding domain superfamily/Winged helix DNA-binding domain"/>
    <property type="match status" value="1"/>
</dbReference>
<organism evidence="5 6">
    <name type="scientific">Halanaerobium kushneri</name>
    <dbReference type="NCBI Taxonomy" id="56779"/>
    <lineage>
        <taxon>Bacteria</taxon>
        <taxon>Bacillati</taxon>
        <taxon>Bacillota</taxon>
        <taxon>Clostridia</taxon>
        <taxon>Halanaerobiales</taxon>
        <taxon>Halanaerobiaceae</taxon>
        <taxon>Halanaerobium</taxon>
    </lineage>
</organism>
<keyword evidence="3" id="KW-0804">Transcription</keyword>
<dbReference type="SMART" id="SM00418">
    <property type="entry name" value="HTH_ARSR"/>
    <property type="match status" value="1"/>
</dbReference>
<evidence type="ECO:0000259" key="4">
    <source>
        <dbReference type="PROSITE" id="PS50987"/>
    </source>
</evidence>
<evidence type="ECO:0000313" key="5">
    <source>
        <dbReference type="EMBL" id="SIQ02281.1"/>
    </source>
</evidence>
<keyword evidence="2" id="KW-0238">DNA-binding</keyword>
<evidence type="ECO:0000256" key="1">
    <source>
        <dbReference type="ARBA" id="ARBA00023015"/>
    </source>
</evidence>
<sequence length="301" mass="34479">MILIDNLRDGLNTFKALSSESRIKILELLSEYNRLNMNELAEKLELTNGAITSHVKKLEECGLIKVSTESAARGNQKLCYLHEDKLIFDLKKKRKEKFYESEIAVGHFSDYDVYPTCGLANKDHIIGEVDDPSFFADPERINSQILWFTKGFIEYRLPNYLKPGQKLTEIQISMEISSEAPGVCNDWPSDIFFYLNDHELGSWTSPGDFGETKGIFTPSWWYPNWNQYGLLKLLSVSKYGTFIDGSKISEVTIDDLELDHKSNFKFKLAVPEKAENKGGLTIFGENFGNYNQSIYVRLIYS</sequence>
<dbReference type="Proteomes" id="UP000185669">
    <property type="component" value="Unassembled WGS sequence"/>
</dbReference>
<dbReference type="GO" id="GO:0003700">
    <property type="term" value="F:DNA-binding transcription factor activity"/>
    <property type="evidence" value="ECO:0007669"/>
    <property type="project" value="InterPro"/>
</dbReference>
<keyword evidence="1" id="KW-0805">Transcription regulation</keyword>
<dbReference type="OrthoDB" id="9781958at2"/>
<gene>
    <name evidence="5" type="ORF">SAMN05421834_10145</name>
</gene>
<dbReference type="EMBL" id="FTNC01000001">
    <property type="protein sequence ID" value="SIQ02281.1"/>
    <property type="molecule type" value="Genomic_DNA"/>
</dbReference>
<dbReference type="AlphaFoldDB" id="A0A1N6PD20"/>
<dbReference type="Pfam" id="PF13412">
    <property type="entry name" value="HTH_24"/>
    <property type="match status" value="1"/>
</dbReference>
<dbReference type="PANTHER" id="PTHR43132">
    <property type="entry name" value="ARSENICAL RESISTANCE OPERON REPRESSOR ARSR-RELATED"/>
    <property type="match status" value="1"/>
</dbReference>
<dbReference type="CDD" id="cd00090">
    <property type="entry name" value="HTH_ARSR"/>
    <property type="match status" value="1"/>
</dbReference>
<dbReference type="InterPro" id="IPR001845">
    <property type="entry name" value="HTH_ArsR_DNA-bd_dom"/>
</dbReference>
<reference evidence="6" key="1">
    <citation type="submission" date="2017-01" db="EMBL/GenBank/DDBJ databases">
        <authorList>
            <person name="Varghese N."/>
            <person name="Submissions S."/>
        </authorList>
    </citation>
    <scope>NUCLEOTIDE SEQUENCE [LARGE SCALE GENOMIC DNA]</scope>
    <source>
        <strain evidence="6">ATCC 700103</strain>
    </source>
</reference>
<dbReference type="InterPro" id="IPR036388">
    <property type="entry name" value="WH-like_DNA-bd_sf"/>
</dbReference>
<protein>
    <submittedName>
        <fullName evidence="5">Transcriptional regulator, ArsR family</fullName>
    </submittedName>
</protein>
<dbReference type="SUPFAM" id="SSF46785">
    <property type="entry name" value="Winged helix' DNA-binding domain"/>
    <property type="match status" value="1"/>
</dbReference>
<dbReference type="GO" id="GO:0003677">
    <property type="term" value="F:DNA binding"/>
    <property type="evidence" value="ECO:0007669"/>
    <property type="project" value="UniProtKB-KW"/>
</dbReference>
<dbReference type="PIRSF" id="PIRSF030050">
    <property type="entry name" value="UCP030050_HTH"/>
    <property type="match status" value="1"/>
</dbReference>
<evidence type="ECO:0000256" key="3">
    <source>
        <dbReference type="ARBA" id="ARBA00023163"/>
    </source>
</evidence>